<dbReference type="AlphaFoldDB" id="A0AAE1TL33"/>
<keyword evidence="3" id="KW-1185">Reference proteome</keyword>
<evidence type="ECO:0000313" key="2">
    <source>
        <dbReference type="EMBL" id="KAK4289232.1"/>
    </source>
</evidence>
<dbReference type="EMBL" id="JAWZYT010005931">
    <property type="protein sequence ID" value="KAK4289232.1"/>
    <property type="molecule type" value="Genomic_DNA"/>
</dbReference>
<comment type="caution">
    <text evidence="2">The sequence shown here is derived from an EMBL/GenBank/DDBJ whole genome shotgun (WGS) entry which is preliminary data.</text>
</comment>
<proteinExistence type="predicted"/>
<gene>
    <name evidence="2" type="ORF">Pmani_037792</name>
</gene>
<name>A0AAE1TL33_9EUCA</name>
<sequence length="131" mass="14555">MFNRHFKNHCIISPSGTSTTLSKSLPLKSTTTQLLAQVGGAAALVRTPRPPHGYAGPNTHITSHTPQKYAVVDEVNEVERVVKRRRIIGTNRIRKWGRENGILPWAPPLPSPVPVEDEESEQERSLALMET</sequence>
<reference evidence="2" key="1">
    <citation type="submission" date="2023-11" db="EMBL/GenBank/DDBJ databases">
        <title>Genome assemblies of two species of porcelain crab, Petrolisthes cinctipes and Petrolisthes manimaculis (Anomura: Porcellanidae).</title>
        <authorList>
            <person name="Angst P."/>
        </authorList>
    </citation>
    <scope>NUCLEOTIDE SEQUENCE</scope>
    <source>
        <strain evidence="2">PB745_02</strain>
        <tissue evidence="2">Gill</tissue>
    </source>
</reference>
<accession>A0AAE1TL33</accession>
<dbReference type="Proteomes" id="UP001292094">
    <property type="component" value="Unassembled WGS sequence"/>
</dbReference>
<evidence type="ECO:0000256" key="1">
    <source>
        <dbReference type="SAM" id="MobiDB-lite"/>
    </source>
</evidence>
<evidence type="ECO:0000313" key="3">
    <source>
        <dbReference type="Proteomes" id="UP001292094"/>
    </source>
</evidence>
<organism evidence="2 3">
    <name type="scientific">Petrolisthes manimaculis</name>
    <dbReference type="NCBI Taxonomy" id="1843537"/>
    <lineage>
        <taxon>Eukaryota</taxon>
        <taxon>Metazoa</taxon>
        <taxon>Ecdysozoa</taxon>
        <taxon>Arthropoda</taxon>
        <taxon>Crustacea</taxon>
        <taxon>Multicrustacea</taxon>
        <taxon>Malacostraca</taxon>
        <taxon>Eumalacostraca</taxon>
        <taxon>Eucarida</taxon>
        <taxon>Decapoda</taxon>
        <taxon>Pleocyemata</taxon>
        <taxon>Anomura</taxon>
        <taxon>Galatheoidea</taxon>
        <taxon>Porcellanidae</taxon>
        <taxon>Petrolisthes</taxon>
    </lineage>
</organism>
<protein>
    <submittedName>
        <fullName evidence="2">Uncharacterized protein</fullName>
    </submittedName>
</protein>
<feature type="region of interest" description="Disordered" evidence="1">
    <location>
        <begin position="100"/>
        <end position="131"/>
    </location>
</feature>